<evidence type="ECO:0000313" key="3">
    <source>
        <dbReference type="Proteomes" id="UP001595892"/>
    </source>
</evidence>
<sequence length="71" mass="7364">MADDSTPIARWRARMGLSQRAAAEALGMSLSAYQEQERGASFAGAPREASRVLLLACAALEAGLSPIGASE</sequence>
<dbReference type="Pfam" id="PF01381">
    <property type="entry name" value="HTH_3"/>
    <property type="match status" value="1"/>
</dbReference>
<name>A0ABV9NQE5_9GAMM</name>
<dbReference type="CDD" id="cd00093">
    <property type="entry name" value="HTH_XRE"/>
    <property type="match status" value="1"/>
</dbReference>
<evidence type="ECO:0000259" key="1">
    <source>
        <dbReference type="PROSITE" id="PS50943"/>
    </source>
</evidence>
<reference evidence="3" key="1">
    <citation type="journal article" date="2019" name="Int. J. Syst. Evol. Microbiol.">
        <title>The Global Catalogue of Microorganisms (GCM) 10K type strain sequencing project: providing services to taxonomists for standard genome sequencing and annotation.</title>
        <authorList>
            <consortium name="The Broad Institute Genomics Platform"/>
            <consortium name="The Broad Institute Genome Sequencing Center for Infectious Disease"/>
            <person name="Wu L."/>
            <person name="Ma J."/>
        </authorList>
    </citation>
    <scope>NUCLEOTIDE SEQUENCE [LARGE SCALE GENOMIC DNA]</scope>
    <source>
        <strain evidence="3">CGMCC 1.13574</strain>
    </source>
</reference>
<accession>A0ABV9NQE5</accession>
<feature type="domain" description="HTH cro/C1-type" evidence="1">
    <location>
        <begin position="8"/>
        <end position="39"/>
    </location>
</feature>
<evidence type="ECO:0000313" key="2">
    <source>
        <dbReference type="EMBL" id="MFC4729073.1"/>
    </source>
</evidence>
<protein>
    <submittedName>
        <fullName evidence="2">Helix-turn-helix domain-containing protein</fullName>
    </submittedName>
</protein>
<dbReference type="EMBL" id="JBHSGG010000036">
    <property type="protein sequence ID" value="MFC4729073.1"/>
    <property type="molecule type" value="Genomic_DNA"/>
</dbReference>
<gene>
    <name evidence="2" type="ORF">ACFO3Q_12940</name>
</gene>
<proteinExistence type="predicted"/>
<dbReference type="PROSITE" id="PS50943">
    <property type="entry name" value="HTH_CROC1"/>
    <property type="match status" value="1"/>
</dbReference>
<organism evidence="2 3">
    <name type="scientific">Coralloluteibacterium thermophilum</name>
    <dbReference type="NCBI Taxonomy" id="2707049"/>
    <lineage>
        <taxon>Bacteria</taxon>
        <taxon>Pseudomonadati</taxon>
        <taxon>Pseudomonadota</taxon>
        <taxon>Gammaproteobacteria</taxon>
        <taxon>Lysobacterales</taxon>
        <taxon>Lysobacteraceae</taxon>
        <taxon>Coralloluteibacterium</taxon>
    </lineage>
</organism>
<dbReference type="Gene3D" id="1.10.260.40">
    <property type="entry name" value="lambda repressor-like DNA-binding domains"/>
    <property type="match status" value="1"/>
</dbReference>
<comment type="caution">
    <text evidence="2">The sequence shown here is derived from an EMBL/GenBank/DDBJ whole genome shotgun (WGS) entry which is preliminary data.</text>
</comment>
<dbReference type="InterPro" id="IPR010982">
    <property type="entry name" value="Lambda_DNA-bd_dom_sf"/>
</dbReference>
<dbReference type="SUPFAM" id="SSF47413">
    <property type="entry name" value="lambda repressor-like DNA-binding domains"/>
    <property type="match status" value="1"/>
</dbReference>
<dbReference type="InterPro" id="IPR001387">
    <property type="entry name" value="Cro/C1-type_HTH"/>
</dbReference>
<keyword evidence="3" id="KW-1185">Reference proteome</keyword>
<dbReference type="RefSeq" id="WP_377005145.1">
    <property type="nucleotide sequence ID" value="NZ_JBHSGG010000036.1"/>
</dbReference>
<dbReference type="Proteomes" id="UP001595892">
    <property type="component" value="Unassembled WGS sequence"/>
</dbReference>